<sequence length="850" mass="95146">MVHPGDNVPLQRSSRDHVDEGYSSPRQQSFIIPAIERRGSSDHMQPSMPSPGEIRAMFGTSRICEYPEYQRPSSTVPDPEGWGTDRHLDDLEEKLLKIRQWSEVTPIRHQNSCEIGFTDIGRRDASHRMFQTSPPEVLFGADFGVPRGSRFYRGECSSNRSFTGTVSESDDMSSTASQSVLNSNYPQEDGIRSYPTRKGSSIFTLNDDPRSLTSDERMVKYLLDKEVMNIEGSSHSKAKSLHKLCDIVQSLRRVYEDNKKACHVVKKLLEIFNLNDDENGKLEGDTKTILKEKFCKFLENSEPELDAYKDINKLFELLESGLTADEESTLQSTLENLCVKLNPELNCLQYKAQPAIKNSVPSERELLTNDEDEVLIKLHNLSSDLSVTVLEEIDGKTSVVGQSLPKKNSSDNATNRRKTVTSIPVHLSRGSNIQKDSSVTKTQQIASSDSSTSASSSKQNTAVLPRRNFGAFKEDLFRKAIALGFTKDVEELEKSAASLSRRSQLALLEKKVNGRYKSMQIAEERKKLGVPERISNYKPLGRSNTPKGRISSPNSSSNITSSILRPKTSNLEVEEKSSAKKLVVKNSSNRRKIVLDILPVLRQDKSESADNTKVEKKGTTSNIEISNRVVKDVHYASNMAQEESSSSDHSMKTASNEATEQNTVALNESEMENECFVKKTCSKNNNRRKTIHAIVTVTCGMSEERQEYLSNGENAGDDEINQLEPSDEQQSPAVSSKGSFTIIKSADTEPISSVEDDSSESILPDIVQESPETAERLPNHDQKKENHFMGSIFFIVITVALIYSAYVYGNFDICYSKFENYQQVMTEYVGMIGSNIHDYKEKCCQIFAES</sequence>
<dbReference type="SMR" id="A0A482X9I0"/>
<proteinExistence type="predicted"/>
<feature type="region of interest" description="Disordered" evidence="1">
    <location>
        <begin position="708"/>
        <end position="739"/>
    </location>
</feature>
<keyword evidence="2" id="KW-0472">Membrane</keyword>
<evidence type="ECO:0000313" key="4">
    <source>
        <dbReference type="Proteomes" id="UP000291343"/>
    </source>
</evidence>
<feature type="transmembrane region" description="Helical" evidence="2">
    <location>
        <begin position="788"/>
        <end position="808"/>
    </location>
</feature>
<feature type="region of interest" description="Disordered" evidence="1">
    <location>
        <begin position="639"/>
        <end position="659"/>
    </location>
</feature>
<name>A0A482X9I0_LAOST</name>
<dbReference type="AlphaFoldDB" id="A0A482X9I0"/>
<accession>A0A482X9I0</accession>
<evidence type="ECO:0000256" key="2">
    <source>
        <dbReference type="SAM" id="Phobius"/>
    </source>
</evidence>
<organism evidence="3 4">
    <name type="scientific">Laodelphax striatellus</name>
    <name type="common">Small brown planthopper</name>
    <name type="synonym">Delphax striatella</name>
    <dbReference type="NCBI Taxonomy" id="195883"/>
    <lineage>
        <taxon>Eukaryota</taxon>
        <taxon>Metazoa</taxon>
        <taxon>Ecdysozoa</taxon>
        <taxon>Arthropoda</taxon>
        <taxon>Hexapoda</taxon>
        <taxon>Insecta</taxon>
        <taxon>Pterygota</taxon>
        <taxon>Neoptera</taxon>
        <taxon>Paraneoptera</taxon>
        <taxon>Hemiptera</taxon>
        <taxon>Auchenorrhyncha</taxon>
        <taxon>Fulgoroidea</taxon>
        <taxon>Delphacidae</taxon>
        <taxon>Criomorphinae</taxon>
        <taxon>Laodelphax</taxon>
    </lineage>
</organism>
<dbReference type="InParanoid" id="A0A482X9I0"/>
<keyword evidence="2" id="KW-0812">Transmembrane</keyword>
<protein>
    <submittedName>
        <fullName evidence="3">Uncharacterized protein</fullName>
    </submittedName>
</protein>
<feature type="compositionally biased region" description="Acidic residues" evidence="1">
    <location>
        <begin position="715"/>
        <end position="727"/>
    </location>
</feature>
<feature type="compositionally biased region" description="Polar residues" evidence="1">
    <location>
        <begin position="728"/>
        <end position="739"/>
    </location>
</feature>
<comment type="caution">
    <text evidence="3">The sequence shown here is derived from an EMBL/GenBank/DDBJ whole genome shotgun (WGS) entry which is preliminary data.</text>
</comment>
<evidence type="ECO:0000256" key="1">
    <source>
        <dbReference type="SAM" id="MobiDB-lite"/>
    </source>
</evidence>
<keyword evidence="4" id="KW-1185">Reference proteome</keyword>
<feature type="compositionally biased region" description="Low complexity" evidence="1">
    <location>
        <begin position="446"/>
        <end position="457"/>
    </location>
</feature>
<feature type="region of interest" description="Disordered" evidence="1">
    <location>
        <begin position="1"/>
        <end position="29"/>
    </location>
</feature>
<reference evidence="3 4" key="1">
    <citation type="journal article" date="2017" name="Gigascience">
        <title>Genome sequence of the small brown planthopper, Laodelphax striatellus.</title>
        <authorList>
            <person name="Zhu J."/>
            <person name="Jiang F."/>
            <person name="Wang X."/>
            <person name="Yang P."/>
            <person name="Bao Y."/>
            <person name="Zhao W."/>
            <person name="Wang W."/>
            <person name="Lu H."/>
            <person name="Wang Q."/>
            <person name="Cui N."/>
            <person name="Li J."/>
            <person name="Chen X."/>
            <person name="Luo L."/>
            <person name="Yu J."/>
            <person name="Kang L."/>
            <person name="Cui F."/>
        </authorList>
    </citation>
    <scope>NUCLEOTIDE SEQUENCE [LARGE SCALE GENOMIC DNA]</scope>
    <source>
        <strain evidence="3">Lst14</strain>
    </source>
</reference>
<feature type="region of interest" description="Disordered" evidence="1">
    <location>
        <begin position="400"/>
        <end position="461"/>
    </location>
</feature>
<dbReference type="EMBL" id="QKKF02015239">
    <property type="protein sequence ID" value="RZF42322.1"/>
    <property type="molecule type" value="Genomic_DNA"/>
</dbReference>
<feature type="compositionally biased region" description="Polar residues" evidence="1">
    <location>
        <begin position="160"/>
        <end position="186"/>
    </location>
</feature>
<keyword evidence="2" id="KW-1133">Transmembrane helix</keyword>
<feature type="region of interest" description="Disordered" evidence="1">
    <location>
        <begin position="160"/>
        <end position="193"/>
    </location>
</feature>
<feature type="region of interest" description="Disordered" evidence="1">
    <location>
        <begin position="535"/>
        <end position="563"/>
    </location>
</feature>
<gene>
    <name evidence="3" type="ORF">LSTR_LSTR003940</name>
</gene>
<feature type="compositionally biased region" description="Polar residues" evidence="1">
    <location>
        <begin position="400"/>
        <end position="413"/>
    </location>
</feature>
<dbReference type="Proteomes" id="UP000291343">
    <property type="component" value="Unassembled WGS sequence"/>
</dbReference>
<feature type="compositionally biased region" description="Polar residues" evidence="1">
    <location>
        <begin position="429"/>
        <end position="445"/>
    </location>
</feature>
<evidence type="ECO:0000313" key="3">
    <source>
        <dbReference type="EMBL" id="RZF42322.1"/>
    </source>
</evidence>
<feature type="compositionally biased region" description="Low complexity" evidence="1">
    <location>
        <begin position="550"/>
        <end position="563"/>
    </location>
</feature>
<dbReference type="OrthoDB" id="6621556at2759"/>